<keyword evidence="3" id="KW-1185">Reference proteome</keyword>
<dbReference type="Gene3D" id="3.20.70.20">
    <property type="match status" value="1"/>
</dbReference>
<dbReference type="Proteomes" id="UP001143362">
    <property type="component" value="Unassembled WGS sequence"/>
</dbReference>
<feature type="signal peptide" evidence="1">
    <location>
        <begin position="1"/>
        <end position="21"/>
    </location>
</feature>
<comment type="caution">
    <text evidence="2">The sequence shown here is derived from an EMBL/GenBank/DDBJ whole genome shotgun (WGS) entry which is preliminary data.</text>
</comment>
<protein>
    <submittedName>
        <fullName evidence="2">DUF711 family protein</fullName>
    </submittedName>
</protein>
<organism evidence="2 3">
    <name type="scientific">Candidatus Litorirhabdus singularis</name>
    <dbReference type="NCBI Taxonomy" id="2518993"/>
    <lineage>
        <taxon>Bacteria</taxon>
        <taxon>Pseudomonadati</taxon>
        <taxon>Pseudomonadota</taxon>
        <taxon>Gammaproteobacteria</taxon>
        <taxon>Cellvibrionales</taxon>
        <taxon>Halieaceae</taxon>
        <taxon>Candidatus Litorirhabdus</taxon>
    </lineage>
</organism>
<dbReference type="SUPFAM" id="SSF51998">
    <property type="entry name" value="PFL-like glycyl radical enzymes"/>
    <property type="match status" value="1"/>
</dbReference>
<dbReference type="InterPro" id="IPR007841">
    <property type="entry name" value="UPF0210"/>
</dbReference>
<dbReference type="Pfam" id="PF05167">
    <property type="entry name" value="DUF711"/>
    <property type="match status" value="1"/>
</dbReference>
<dbReference type="EMBL" id="SHNN01000005">
    <property type="protein sequence ID" value="MCX2983159.1"/>
    <property type="molecule type" value="Genomic_DNA"/>
</dbReference>
<evidence type="ECO:0000313" key="2">
    <source>
        <dbReference type="EMBL" id="MCX2983159.1"/>
    </source>
</evidence>
<sequence>MSRRSFMNLVGAAALSSGTLAAGAGGFRVRTITAGVELGGRDDLPRLDQAAAFLERGKALFGEQWEVQTTRIATQPLAQYLPDWRQPQAMAKLVELDNWAQARNNMLSVGPVLTGTENAQGFGEWAAELVTRTANTSFSCFAAAPGAGPQPETINASAEAIVAIAANTPGGEGNFRFCATANCPSGTPFFPAAWHSGEPAFTIGLESPLVLLAALQDAESPIGMDQRLRAALNRSLAPVDALARQLASDTGWHYRGIDTSPAPGLQSSIGAVIERVSGVPFGAPGTLQACAKITAVLKDLDVMTSGYCGLMLPVLEDTVLAQRADEGRYSVQELLLYSSVCGTGLDVVPVPGDSSVSTIAAIITDMAALSVRYTKPLSVRLFPVPGKAAGERVEFNNPHLTACNVMPLG</sequence>
<keyword evidence="1" id="KW-0732">Signal</keyword>
<reference evidence="2" key="1">
    <citation type="submission" date="2019-02" db="EMBL/GenBank/DDBJ databases">
        <authorList>
            <person name="Li S.-H."/>
        </authorList>
    </citation>
    <scope>NUCLEOTIDE SEQUENCE</scope>
    <source>
        <strain evidence="2">IMCC14734</strain>
    </source>
</reference>
<feature type="chain" id="PRO_5045917210" evidence="1">
    <location>
        <begin position="22"/>
        <end position="409"/>
    </location>
</feature>
<proteinExistence type="predicted"/>
<dbReference type="RefSeq" id="WP_279247189.1">
    <property type="nucleotide sequence ID" value="NZ_SHNN01000005.1"/>
</dbReference>
<evidence type="ECO:0000256" key="1">
    <source>
        <dbReference type="SAM" id="SignalP"/>
    </source>
</evidence>
<accession>A0ABT3TP39</accession>
<dbReference type="PANTHER" id="PTHR37560">
    <property type="entry name" value="UPF0210 PROTEIN SPR0218"/>
    <property type="match status" value="1"/>
</dbReference>
<dbReference type="PANTHER" id="PTHR37560:SF2">
    <property type="entry name" value="DUF711 DOMAIN-CONTAINING PROTEIN"/>
    <property type="match status" value="1"/>
</dbReference>
<name>A0ABT3TP39_9GAMM</name>
<gene>
    <name evidence="2" type="ORF">EYC98_20045</name>
</gene>
<evidence type="ECO:0000313" key="3">
    <source>
        <dbReference type="Proteomes" id="UP001143362"/>
    </source>
</evidence>